<dbReference type="PANTHER" id="PTHR33751">
    <property type="entry name" value="CBB3-TYPE CYTOCHROME C OXIDASE SUBUNIT FIXP"/>
    <property type="match status" value="1"/>
</dbReference>
<keyword evidence="12" id="KW-1185">Reference proteome</keyword>
<dbReference type="Gene3D" id="1.10.760.10">
    <property type="entry name" value="Cytochrome c-like domain"/>
    <property type="match status" value="2"/>
</dbReference>
<evidence type="ECO:0000256" key="3">
    <source>
        <dbReference type="ARBA" id="ARBA00022617"/>
    </source>
</evidence>
<evidence type="ECO:0000256" key="8">
    <source>
        <dbReference type="PIRSR" id="PIRSR000005-1"/>
    </source>
</evidence>
<feature type="domain" description="Cytochrome c" evidence="10">
    <location>
        <begin position="11"/>
        <end position="88"/>
    </location>
</feature>
<evidence type="ECO:0000256" key="7">
    <source>
        <dbReference type="ARBA" id="ARBA00023004"/>
    </source>
</evidence>
<dbReference type="Pfam" id="PF00034">
    <property type="entry name" value="Cytochrom_C"/>
    <property type="match status" value="1"/>
</dbReference>
<proteinExistence type="predicted"/>
<feature type="binding site" description="covalent" evidence="8">
    <location>
        <position position="27"/>
    </location>
    <ligand>
        <name>heme c</name>
        <dbReference type="ChEBI" id="CHEBI:61717"/>
        <label>1</label>
    </ligand>
</feature>
<keyword evidence="3 8" id="KW-0349">Heme</keyword>
<keyword evidence="6" id="KW-0249">Electron transport</keyword>
<evidence type="ECO:0000259" key="10">
    <source>
        <dbReference type="PROSITE" id="PS51007"/>
    </source>
</evidence>
<dbReference type="GO" id="GO:0042597">
    <property type="term" value="C:periplasmic space"/>
    <property type="evidence" value="ECO:0007669"/>
    <property type="project" value="UniProtKB-SubCell"/>
</dbReference>
<feature type="binding site" description="covalent" evidence="8">
    <location>
        <position position="116"/>
    </location>
    <ligand>
        <name>heme c</name>
        <dbReference type="ChEBI" id="CHEBI:61717"/>
        <label>2</label>
    </ligand>
</feature>
<keyword evidence="7 9" id="KW-0408">Iron</keyword>
<dbReference type="SUPFAM" id="SSF46626">
    <property type="entry name" value="Cytochrome c"/>
    <property type="match status" value="2"/>
</dbReference>
<reference evidence="12" key="1">
    <citation type="submission" date="2016-11" db="EMBL/GenBank/DDBJ databases">
        <authorList>
            <person name="Varghese N."/>
            <person name="Submissions S."/>
        </authorList>
    </citation>
    <scope>NUCLEOTIDE SEQUENCE [LARGE SCALE GENOMIC DNA]</scope>
    <source>
        <strain evidence="12">DSM 29326</strain>
    </source>
</reference>
<organism evidence="11 12">
    <name type="scientific">Loktanella atrilutea</name>
    <dbReference type="NCBI Taxonomy" id="366533"/>
    <lineage>
        <taxon>Bacteria</taxon>
        <taxon>Pseudomonadati</taxon>
        <taxon>Pseudomonadota</taxon>
        <taxon>Alphaproteobacteria</taxon>
        <taxon>Rhodobacterales</taxon>
        <taxon>Roseobacteraceae</taxon>
        <taxon>Loktanella</taxon>
    </lineage>
</organism>
<feature type="binding site" description="covalent" evidence="8">
    <location>
        <position position="24"/>
    </location>
    <ligand>
        <name>heme c</name>
        <dbReference type="ChEBI" id="CHEBI:61717"/>
        <label>1</label>
    </ligand>
</feature>
<evidence type="ECO:0000313" key="12">
    <source>
        <dbReference type="Proteomes" id="UP000183987"/>
    </source>
</evidence>
<feature type="binding site" description="covalent" evidence="8">
    <location>
        <position position="113"/>
    </location>
    <ligand>
        <name>heme c</name>
        <dbReference type="ChEBI" id="CHEBI:61717"/>
        <label>2</label>
    </ligand>
</feature>
<evidence type="ECO:0000256" key="4">
    <source>
        <dbReference type="ARBA" id="ARBA00022723"/>
    </source>
</evidence>
<dbReference type="InterPro" id="IPR024167">
    <property type="entry name" value="Cytochrome_c4-like"/>
</dbReference>
<dbReference type="STRING" id="366533.SAMN05444339_1011042"/>
<dbReference type="PIRSF" id="PIRSF000005">
    <property type="entry name" value="Cytochrome_c4"/>
    <property type="match status" value="1"/>
</dbReference>
<dbReference type="InterPro" id="IPR009056">
    <property type="entry name" value="Cyt_c-like_dom"/>
</dbReference>
<dbReference type="GO" id="GO:0005506">
    <property type="term" value="F:iron ion binding"/>
    <property type="evidence" value="ECO:0007669"/>
    <property type="project" value="InterPro"/>
</dbReference>
<comment type="subcellular location">
    <subcellularLocation>
        <location evidence="1">Periplasm</location>
    </subcellularLocation>
</comment>
<feature type="domain" description="Cytochrome c" evidence="10">
    <location>
        <begin position="99"/>
        <end position="180"/>
    </location>
</feature>
<dbReference type="GO" id="GO:0009055">
    <property type="term" value="F:electron transfer activity"/>
    <property type="evidence" value="ECO:0007669"/>
    <property type="project" value="InterPro"/>
</dbReference>
<keyword evidence="2" id="KW-0813">Transport</keyword>
<accession>A0A1M4VDH1</accession>
<comment type="PTM">
    <text evidence="8">Binds 2 heme c groups covalently per subunit.</text>
</comment>
<dbReference type="Proteomes" id="UP000183987">
    <property type="component" value="Unassembled WGS sequence"/>
</dbReference>
<dbReference type="InterPro" id="IPR036909">
    <property type="entry name" value="Cyt_c-like_dom_sf"/>
</dbReference>
<dbReference type="RefSeq" id="WP_072856059.1">
    <property type="nucleotide sequence ID" value="NZ_FQUE01000001.1"/>
</dbReference>
<evidence type="ECO:0000256" key="9">
    <source>
        <dbReference type="PIRSR" id="PIRSR000005-2"/>
    </source>
</evidence>
<dbReference type="GO" id="GO:0020037">
    <property type="term" value="F:heme binding"/>
    <property type="evidence" value="ECO:0007669"/>
    <property type="project" value="InterPro"/>
</dbReference>
<protein>
    <submittedName>
        <fullName evidence="11">Cytochrome c553</fullName>
    </submittedName>
</protein>
<feature type="binding site" description="axial binding residue" evidence="9">
    <location>
        <position position="28"/>
    </location>
    <ligand>
        <name>heme c</name>
        <dbReference type="ChEBI" id="CHEBI:61717"/>
        <label>1</label>
    </ligand>
    <ligandPart>
        <name>Fe</name>
        <dbReference type="ChEBI" id="CHEBI:18248"/>
    </ligandPart>
</feature>
<keyword evidence="5" id="KW-0574">Periplasm</keyword>
<gene>
    <name evidence="11" type="ORF">SAMN05444339_1011042</name>
</gene>
<evidence type="ECO:0000256" key="5">
    <source>
        <dbReference type="ARBA" id="ARBA00022764"/>
    </source>
</evidence>
<feature type="binding site" description="axial binding residue" evidence="9">
    <location>
        <position position="65"/>
    </location>
    <ligand>
        <name>heme c</name>
        <dbReference type="ChEBI" id="CHEBI:61717"/>
        <label>1</label>
    </ligand>
    <ligandPart>
        <name>Fe</name>
        <dbReference type="ChEBI" id="CHEBI:18248"/>
    </ligandPart>
</feature>
<evidence type="ECO:0000256" key="2">
    <source>
        <dbReference type="ARBA" id="ARBA00022448"/>
    </source>
</evidence>
<dbReference type="Pfam" id="PF13442">
    <property type="entry name" value="Cytochrome_CBB3"/>
    <property type="match status" value="1"/>
</dbReference>
<feature type="binding site" description="axial binding residue" evidence="9">
    <location>
        <position position="157"/>
    </location>
    <ligand>
        <name>heme c</name>
        <dbReference type="ChEBI" id="CHEBI:61717"/>
        <label>2</label>
    </ligand>
    <ligandPart>
        <name>Fe</name>
        <dbReference type="ChEBI" id="CHEBI:18248"/>
    </ligandPart>
</feature>
<evidence type="ECO:0000313" key="11">
    <source>
        <dbReference type="EMBL" id="SHE66928.1"/>
    </source>
</evidence>
<dbReference type="PANTHER" id="PTHR33751:SF9">
    <property type="entry name" value="CYTOCHROME C4"/>
    <property type="match status" value="1"/>
</dbReference>
<evidence type="ECO:0000256" key="1">
    <source>
        <dbReference type="ARBA" id="ARBA00004418"/>
    </source>
</evidence>
<dbReference type="AlphaFoldDB" id="A0A1M4VDH1"/>
<feature type="binding site" description="axial binding residue" evidence="9">
    <location>
        <position position="117"/>
    </location>
    <ligand>
        <name>heme c</name>
        <dbReference type="ChEBI" id="CHEBI:61717"/>
        <label>2</label>
    </ligand>
    <ligandPart>
        <name>Fe</name>
        <dbReference type="ChEBI" id="CHEBI:18248"/>
    </ligandPart>
</feature>
<dbReference type="InterPro" id="IPR050597">
    <property type="entry name" value="Cytochrome_c_Oxidase_Subunit"/>
</dbReference>
<name>A0A1M4VDH1_LOKAT</name>
<sequence>MMIGLACLAGPVAAQGFDDTKDQCVACHAAGDAAPETPLLGGIDEKYALLQLVAFREGDRPGDVMPSIVGEFSNDDLRAAAAWVASLDPSPVPEDPTEVDAKAAEALATEHRCNICHNADYRGGDQIPPLRNQHAAYLEASLLDYKAERRVGDRAAMVEVAQALSDANITLLATFLANLPDDGD</sequence>
<keyword evidence="4 9" id="KW-0479">Metal-binding</keyword>
<dbReference type="PROSITE" id="PS51007">
    <property type="entry name" value="CYTC"/>
    <property type="match status" value="2"/>
</dbReference>
<evidence type="ECO:0000256" key="6">
    <source>
        <dbReference type="ARBA" id="ARBA00022982"/>
    </source>
</evidence>
<dbReference type="EMBL" id="FQUE01000001">
    <property type="protein sequence ID" value="SHE66928.1"/>
    <property type="molecule type" value="Genomic_DNA"/>
</dbReference>